<dbReference type="PANTHER" id="PTHR30126:SF40">
    <property type="entry name" value="HTH-TYPE TRANSCRIPTIONAL REGULATOR GLTR"/>
    <property type="match status" value="1"/>
</dbReference>
<keyword evidence="2" id="KW-0805">Transcription regulation</keyword>
<dbReference type="GO" id="GO:0003700">
    <property type="term" value="F:DNA-binding transcription factor activity"/>
    <property type="evidence" value="ECO:0007669"/>
    <property type="project" value="InterPro"/>
</dbReference>
<dbReference type="AlphaFoldDB" id="A0AAW9JZT8"/>
<dbReference type="InterPro" id="IPR005119">
    <property type="entry name" value="LysR_subst-bd"/>
</dbReference>
<comment type="caution">
    <text evidence="6">The sequence shown here is derived from an EMBL/GenBank/DDBJ whole genome shotgun (WGS) entry which is preliminary data.</text>
</comment>
<dbReference type="SUPFAM" id="SSF53850">
    <property type="entry name" value="Periplasmic binding protein-like II"/>
    <property type="match status" value="1"/>
</dbReference>
<proteinExistence type="inferred from homology"/>
<dbReference type="Proteomes" id="UP001290462">
    <property type="component" value="Unassembled WGS sequence"/>
</dbReference>
<dbReference type="Gene3D" id="1.10.10.10">
    <property type="entry name" value="Winged helix-like DNA-binding domain superfamily/Winged helix DNA-binding domain"/>
    <property type="match status" value="1"/>
</dbReference>
<evidence type="ECO:0000259" key="5">
    <source>
        <dbReference type="PROSITE" id="PS50931"/>
    </source>
</evidence>
<evidence type="ECO:0000313" key="6">
    <source>
        <dbReference type="EMBL" id="MDZ5757679.1"/>
    </source>
</evidence>
<evidence type="ECO:0000256" key="1">
    <source>
        <dbReference type="ARBA" id="ARBA00009437"/>
    </source>
</evidence>
<dbReference type="InterPro" id="IPR036388">
    <property type="entry name" value="WH-like_DNA-bd_sf"/>
</dbReference>
<feature type="domain" description="HTH lysR-type" evidence="5">
    <location>
        <begin position="1"/>
        <end position="58"/>
    </location>
</feature>
<dbReference type="PROSITE" id="PS50931">
    <property type="entry name" value="HTH_LYSR"/>
    <property type="match status" value="1"/>
</dbReference>
<protein>
    <submittedName>
        <fullName evidence="6">LysR family transcriptional regulator</fullName>
    </submittedName>
</protein>
<dbReference type="PANTHER" id="PTHR30126">
    <property type="entry name" value="HTH-TYPE TRANSCRIPTIONAL REGULATOR"/>
    <property type="match status" value="1"/>
</dbReference>
<reference evidence="6" key="1">
    <citation type="submission" date="2023-08" db="EMBL/GenBank/DDBJ databases">
        <title>Genomic characterization of piscicolin 126 produced by Carnobacterium maltaromaticum CM22 strain isolated from salmon (Salmo salar).</title>
        <authorList>
            <person name="Gonzalez-Gragera E."/>
            <person name="Garcia-Lopez J.D."/>
            <person name="Teso-Perez C."/>
            <person name="Gimenez-Hernandez I."/>
            <person name="Peralta-Sanchez J.M."/>
            <person name="Valdivia E."/>
            <person name="Montalban-Lopez M."/>
            <person name="Martin-Platero A.M."/>
            <person name="Banos A."/>
            <person name="Martinez-Bueno M."/>
        </authorList>
    </citation>
    <scope>NUCLEOTIDE SEQUENCE</scope>
    <source>
        <strain evidence="6">CM22</strain>
    </source>
</reference>
<dbReference type="Gene3D" id="3.40.190.290">
    <property type="match status" value="1"/>
</dbReference>
<dbReference type="InterPro" id="IPR000847">
    <property type="entry name" value="LysR_HTH_N"/>
</dbReference>
<organism evidence="6 7">
    <name type="scientific">Carnobacterium maltaromaticum</name>
    <name type="common">Carnobacterium piscicola</name>
    <dbReference type="NCBI Taxonomy" id="2751"/>
    <lineage>
        <taxon>Bacteria</taxon>
        <taxon>Bacillati</taxon>
        <taxon>Bacillota</taxon>
        <taxon>Bacilli</taxon>
        <taxon>Lactobacillales</taxon>
        <taxon>Carnobacteriaceae</taxon>
        <taxon>Carnobacterium</taxon>
    </lineage>
</organism>
<dbReference type="SUPFAM" id="SSF46785">
    <property type="entry name" value="Winged helix' DNA-binding domain"/>
    <property type="match status" value="1"/>
</dbReference>
<evidence type="ECO:0000256" key="4">
    <source>
        <dbReference type="ARBA" id="ARBA00023163"/>
    </source>
</evidence>
<evidence type="ECO:0000256" key="3">
    <source>
        <dbReference type="ARBA" id="ARBA00023125"/>
    </source>
</evidence>
<gene>
    <name evidence="6" type="ORF">RAK27_03325</name>
</gene>
<keyword evidence="4" id="KW-0804">Transcription</keyword>
<sequence length="298" mass="33493">MNLHGLRLFYEVAKQKSVTQAAKKLAISQPAVTAQIKKFQEEENVMLLIPDGRGIQLTSIGQEVYQEAQKLFAIEKTIENRIQAFTLDEQSLIKLSGNYVTINYLVPQWLAEFKNQYKAAVIQVDMLNTADAVGKLVSNQVDFAFIGEEGEKYAEFVELRKIGIDEFYFVVAPEHIYANKTISLVELAKESFIGREAGSYTRTELASLFEEAGVAEPIPTLHYNGVHEAVTAAALGYGIHFCSGLVVAKQIKNGELARIYTEEPTKKRALYLCTRKKDKLNGMEQLFLDFLIEKLPND</sequence>
<dbReference type="RefSeq" id="WP_317914041.1">
    <property type="nucleotide sequence ID" value="NZ_JAVBVO010000002.1"/>
</dbReference>
<accession>A0AAW9JZT8</accession>
<evidence type="ECO:0000256" key="2">
    <source>
        <dbReference type="ARBA" id="ARBA00023015"/>
    </source>
</evidence>
<dbReference type="EMBL" id="JAVBVO010000002">
    <property type="protein sequence ID" value="MDZ5757679.1"/>
    <property type="molecule type" value="Genomic_DNA"/>
</dbReference>
<comment type="similarity">
    <text evidence="1">Belongs to the LysR transcriptional regulatory family.</text>
</comment>
<dbReference type="Pfam" id="PF00126">
    <property type="entry name" value="HTH_1"/>
    <property type="match status" value="1"/>
</dbReference>
<keyword evidence="3" id="KW-0238">DNA-binding</keyword>
<dbReference type="InterPro" id="IPR036390">
    <property type="entry name" value="WH_DNA-bd_sf"/>
</dbReference>
<name>A0AAW9JZT8_CARML</name>
<dbReference type="Pfam" id="PF03466">
    <property type="entry name" value="LysR_substrate"/>
    <property type="match status" value="1"/>
</dbReference>
<evidence type="ECO:0000313" key="7">
    <source>
        <dbReference type="Proteomes" id="UP001290462"/>
    </source>
</evidence>
<dbReference type="GO" id="GO:0000976">
    <property type="term" value="F:transcription cis-regulatory region binding"/>
    <property type="evidence" value="ECO:0007669"/>
    <property type="project" value="TreeGrafter"/>
</dbReference>